<sequence length="445" mass="48626">MSTIDIRSGRFSQEQLSANFSDYHPPLKSGNAIVEANRCYFCYDAPCVDACPTAIDIPNFIRKISTGNLKGSAKDILSQNIMGGMCARVCPTEVLCEASCVRETQEHQPVRIGDLQRYVTDRFFETGETFFERGEPTGKRIAIVGGGPAGLSCAHRLARFGHEAVVFEAREKLSGLNEYGIAAYKTVNDFAQREVDFILQIGGIETRTNQKLGQEIKLDELRKEYDAVFLSVGLGDVNSLGMESEELEGVFNAVDTIAELRQSANLGELSVGRRIVVIGGGNTAIDIAVQSKKLGAEDVTIAYRRGPEQMSATWKEQEFAQTNGVSVKHWVAPKSLQSENGHVTGIEFECMEMNSEGKLTATGELRFIEADVVFKAIGQSFEDTDFSGSEMPEIEYGKIAVNTEFETSLPGVWAGGDCVRSGEDLTVQAVEDGKQAALSIHRKLT</sequence>
<dbReference type="Pfam" id="PF14691">
    <property type="entry name" value="Fer4_20"/>
    <property type="match status" value="1"/>
</dbReference>
<dbReference type="AlphaFoldDB" id="A0A382DFN8"/>
<dbReference type="PRINTS" id="PR00469">
    <property type="entry name" value="PNDRDTASEII"/>
</dbReference>
<dbReference type="PANTHER" id="PTHR42783">
    <property type="entry name" value="GLUTAMATE SYNTHASE [NADPH] SMALL CHAIN"/>
    <property type="match status" value="1"/>
</dbReference>
<dbReference type="SUPFAM" id="SSF46548">
    <property type="entry name" value="alpha-helical ferredoxin"/>
    <property type="match status" value="1"/>
</dbReference>
<organism evidence="2">
    <name type="scientific">marine metagenome</name>
    <dbReference type="NCBI Taxonomy" id="408172"/>
    <lineage>
        <taxon>unclassified sequences</taxon>
        <taxon>metagenomes</taxon>
        <taxon>ecological metagenomes</taxon>
    </lineage>
</organism>
<dbReference type="GO" id="GO:0051536">
    <property type="term" value="F:iron-sulfur cluster binding"/>
    <property type="evidence" value="ECO:0007669"/>
    <property type="project" value="InterPro"/>
</dbReference>
<dbReference type="Gene3D" id="1.10.1060.10">
    <property type="entry name" value="Alpha-helical ferredoxin"/>
    <property type="match status" value="1"/>
</dbReference>
<accession>A0A382DFN8</accession>
<evidence type="ECO:0000259" key="1">
    <source>
        <dbReference type="PROSITE" id="PS51379"/>
    </source>
</evidence>
<evidence type="ECO:0000313" key="2">
    <source>
        <dbReference type="EMBL" id="SVB37228.1"/>
    </source>
</evidence>
<dbReference type="InterPro" id="IPR017896">
    <property type="entry name" value="4Fe4S_Fe-S-bd"/>
</dbReference>
<dbReference type="PROSITE" id="PS51379">
    <property type="entry name" value="4FE4S_FER_2"/>
    <property type="match status" value="1"/>
</dbReference>
<dbReference type="PRINTS" id="PR00368">
    <property type="entry name" value="FADPNR"/>
</dbReference>
<dbReference type="Pfam" id="PF07992">
    <property type="entry name" value="Pyr_redox_2"/>
    <property type="match status" value="1"/>
</dbReference>
<gene>
    <name evidence="2" type="ORF">METZ01_LOCUS190082</name>
</gene>
<reference evidence="2" key="1">
    <citation type="submission" date="2018-05" db="EMBL/GenBank/DDBJ databases">
        <authorList>
            <person name="Lanie J.A."/>
            <person name="Ng W.-L."/>
            <person name="Kazmierczak K.M."/>
            <person name="Andrzejewski T.M."/>
            <person name="Davidsen T.M."/>
            <person name="Wayne K.J."/>
            <person name="Tettelin H."/>
            <person name="Glass J.I."/>
            <person name="Rusch D."/>
            <person name="Podicherti R."/>
            <person name="Tsui H.-C.T."/>
            <person name="Winkler M.E."/>
        </authorList>
    </citation>
    <scope>NUCLEOTIDE SEQUENCE</scope>
</reference>
<dbReference type="InterPro" id="IPR028261">
    <property type="entry name" value="DPD_II"/>
</dbReference>
<dbReference type="SUPFAM" id="SSF51971">
    <property type="entry name" value="Nucleotide-binding domain"/>
    <property type="match status" value="1"/>
</dbReference>
<dbReference type="InterPro" id="IPR009051">
    <property type="entry name" value="Helical_ferredxn"/>
</dbReference>
<dbReference type="InterPro" id="IPR023753">
    <property type="entry name" value="FAD/NAD-binding_dom"/>
</dbReference>
<dbReference type="GO" id="GO:0016491">
    <property type="term" value="F:oxidoreductase activity"/>
    <property type="evidence" value="ECO:0007669"/>
    <property type="project" value="InterPro"/>
</dbReference>
<protein>
    <recommendedName>
        <fullName evidence="1">4Fe-4S ferredoxin-type domain-containing protein</fullName>
    </recommendedName>
</protein>
<feature type="domain" description="4Fe-4S ferredoxin-type" evidence="1">
    <location>
        <begin position="30"/>
        <end position="60"/>
    </location>
</feature>
<dbReference type="EMBL" id="UINC01039160">
    <property type="protein sequence ID" value="SVB37228.1"/>
    <property type="molecule type" value="Genomic_DNA"/>
</dbReference>
<proteinExistence type="predicted"/>
<name>A0A382DFN8_9ZZZZ</name>
<dbReference type="PANTHER" id="PTHR42783:SF3">
    <property type="entry name" value="GLUTAMATE SYNTHASE [NADPH] SMALL CHAIN-RELATED"/>
    <property type="match status" value="1"/>
</dbReference>
<dbReference type="InterPro" id="IPR036188">
    <property type="entry name" value="FAD/NAD-bd_sf"/>
</dbReference>
<dbReference type="Gene3D" id="3.50.50.60">
    <property type="entry name" value="FAD/NAD(P)-binding domain"/>
    <property type="match status" value="2"/>
</dbReference>